<protein>
    <submittedName>
        <fullName evidence="1">Uncharacterized protein</fullName>
    </submittedName>
</protein>
<proteinExistence type="predicted"/>
<name>A0A0P1AGA5_PLAHL</name>
<dbReference type="EMBL" id="CCYD01000442">
    <property type="protein sequence ID" value="CEG39941.1"/>
    <property type="molecule type" value="Genomic_DNA"/>
</dbReference>
<dbReference type="GeneID" id="36405221"/>
<sequence length="50" mass="5694">MVQSRFNCLIPAFKMDFLNQNRPFHVDSGVPAFTIGCSSWAEQMPMLMKA</sequence>
<dbReference type="Proteomes" id="UP000054928">
    <property type="component" value="Unassembled WGS sequence"/>
</dbReference>
<reference evidence="2" key="1">
    <citation type="submission" date="2014-09" db="EMBL/GenBank/DDBJ databases">
        <authorList>
            <person name="Sharma Rahul"/>
            <person name="Thines Marco"/>
        </authorList>
    </citation>
    <scope>NUCLEOTIDE SEQUENCE [LARGE SCALE GENOMIC DNA]</scope>
</reference>
<evidence type="ECO:0000313" key="1">
    <source>
        <dbReference type="EMBL" id="CEG39941.1"/>
    </source>
</evidence>
<dbReference type="RefSeq" id="XP_024576310.1">
    <property type="nucleotide sequence ID" value="XM_024725543.1"/>
</dbReference>
<keyword evidence="2" id="KW-1185">Reference proteome</keyword>
<accession>A0A0P1AGA5</accession>
<evidence type="ECO:0000313" key="2">
    <source>
        <dbReference type="Proteomes" id="UP000054928"/>
    </source>
</evidence>
<dbReference type="AlphaFoldDB" id="A0A0P1AGA5"/>
<organism evidence="1 2">
    <name type="scientific">Plasmopara halstedii</name>
    <name type="common">Downy mildew of sunflower</name>
    <dbReference type="NCBI Taxonomy" id="4781"/>
    <lineage>
        <taxon>Eukaryota</taxon>
        <taxon>Sar</taxon>
        <taxon>Stramenopiles</taxon>
        <taxon>Oomycota</taxon>
        <taxon>Peronosporomycetes</taxon>
        <taxon>Peronosporales</taxon>
        <taxon>Peronosporaceae</taxon>
        <taxon>Plasmopara</taxon>
    </lineage>
</organism>